<accession>A0AAN7UAY8</accession>
<feature type="domain" description="F-box" evidence="1">
    <location>
        <begin position="191"/>
        <end position="238"/>
    </location>
</feature>
<dbReference type="EMBL" id="JAWHQM010000010">
    <property type="protein sequence ID" value="KAK5629100.1"/>
    <property type="molecule type" value="Genomic_DNA"/>
</dbReference>
<evidence type="ECO:0000313" key="3">
    <source>
        <dbReference type="Proteomes" id="UP001305414"/>
    </source>
</evidence>
<dbReference type="PROSITE" id="PS50181">
    <property type="entry name" value="FBOX"/>
    <property type="match status" value="1"/>
</dbReference>
<evidence type="ECO:0000313" key="2">
    <source>
        <dbReference type="EMBL" id="KAK5629100.1"/>
    </source>
</evidence>
<gene>
    <name evidence="2" type="ORF">RRF57_004815</name>
</gene>
<dbReference type="Pfam" id="PF00646">
    <property type="entry name" value="F-box"/>
    <property type="match status" value="1"/>
</dbReference>
<protein>
    <recommendedName>
        <fullName evidence="1">F-box domain-containing protein</fullName>
    </recommendedName>
</protein>
<reference evidence="2 3" key="1">
    <citation type="submission" date="2023-10" db="EMBL/GenBank/DDBJ databases">
        <title>Draft genome sequence of Xylaria bambusicola isolate GMP-LS, the root and basal stem rot pathogen of sugarcane in Indonesia.</title>
        <authorList>
            <person name="Selvaraj P."/>
            <person name="Muralishankar V."/>
            <person name="Muruganantham S."/>
            <person name="Sp S."/>
            <person name="Haryani S."/>
            <person name="Lau K.J.X."/>
            <person name="Naqvi N.I."/>
        </authorList>
    </citation>
    <scope>NUCLEOTIDE SEQUENCE [LARGE SCALE GENOMIC DNA]</scope>
    <source>
        <strain evidence="2">GMP-LS</strain>
    </source>
</reference>
<dbReference type="InterPro" id="IPR001810">
    <property type="entry name" value="F-box_dom"/>
</dbReference>
<sequence length="652" mass="74287">MSRPDALAASLVKAKTYYNEKQYPKASAIFKQIANSCTCGMQVRTAPCCCKSLVPAITNGALDAELRIKCICSANSNVRCKNTSHIDALDGLAAVYEARRLVDRAIAIAEAMINQAPREPKGFLRLGRLLRLQRSFHPAFQTYQQGIELVSKKNPSHPLLPRDSRFSPTKPLYDKTLHQMRDKVKCLAVATDPLTILPLELIIMILRNIDFRTLCRCLRVSKSWKTLLTTKDVTIQSLWRIQHFDRCKKAVRLGLLQKYAAYSGAQVNELVIGDCQKFGVDLNLFRWIATSCRNLRVLNLRAPTLEVTPTIDRSSIGHLCVPQLTSLYLGFYAPFQPEFVDKIIASSATTLQELTILNLPSRPSRRPWDLEDANWPVLQNLRVLRLSGPSKPYPGASIINILSFMRNCPSVEELWLEGACVGLGNDVNQPPNAWSHVKKLFVGSRFKWTQALLPPFPLSPEIEELHLMNPEELERFLLLAFNDLAVCPKPKNLRKLTLRDWWPASLGTEWPEYLENWVRPSLESGSLTELGMVFPKWHPHWFRSEHLKFLSVKGLSATFGTDPFRIDEALSDLLDRFPNLEGLDIAQEPLSNTVLAKAVRRGVKLIYHRGDYNLRTEVREWALENHNARIVEGDYITNLPMYPRDEQYQKFY</sequence>
<organism evidence="2 3">
    <name type="scientific">Xylaria bambusicola</name>
    <dbReference type="NCBI Taxonomy" id="326684"/>
    <lineage>
        <taxon>Eukaryota</taxon>
        <taxon>Fungi</taxon>
        <taxon>Dikarya</taxon>
        <taxon>Ascomycota</taxon>
        <taxon>Pezizomycotina</taxon>
        <taxon>Sordariomycetes</taxon>
        <taxon>Xylariomycetidae</taxon>
        <taxon>Xylariales</taxon>
        <taxon>Xylariaceae</taxon>
        <taxon>Xylaria</taxon>
    </lineage>
</organism>
<dbReference type="InterPro" id="IPR032675">
    <property type="entry name" value="LRR_dom_sf"/>
</dbReference>
<dbReference type="SUPFAM" id="SSF81383">
    <property type="entry name" value="F-box domain"/>
    <property type="match status" value="1"/>
</dbReference>
<dbReference type="Gene3D" id="1.25.40.10">
    <property type="entry name" value="Tetratricopeptide repeat domain"/>
    <property type="match status" value="1"/>
</dbReference>
<dbReference type="Gene3D" id="1.20.1280.50">
    <property type="match status" value="1"/>
</dbReference>
<dbReference type="SUPFAM" id="SSF52047">
    <property type="entry name" value="RNI-like"/>
    <property type="match status" value="1"/>
</dbReference>
<dbReference type="InterPro" id="IPR011990">
    <property type="entry name" value="TPR-like_helical_dom_sf"/>
</dbReference>
<dbReference type="Proteomes" id="UP001305414">
    <property type="component" value="Unassembled WGS sequence"/>
</dbReference>
<dbReference type="InterPro" id="IPR036047">
    <property type="entry name" value="F-box-like_dom_sf"/>
</dbReference>
<keyword evidence="3" id="KW-1185">Reference proteome</keyword>
<comment type="caution">
    <text evidence="2">The sequence shown here is derived from an EMBL/GenBank/DDBJ whole genome shotgun (WGS) entry which is preliminary data.</text>
</comment>
<proteinExistence type="predicted"/>
<evidence type="ECO:0000259" key="1">
    <source>
        <dbReference type="PROSITE" id="PS50181"/>
    </source>
</evidence>
<name>A0AAN7UAY8_9PEZI</name>
<dbReference type="SUPFAM" id="SSF48452">
    <property type="entry name" value="TPR-like"/>
    <property type="match status" value="1"/>
</dbReference>
<dbReference type="SMART" id="SM00256">
    <property type="entry name" value="FBOX"/>
    <property type="match status" value="1"/>
</dbReference>
<dbReference type="AlphaFoldDB" id="A0AAN7UAY8"/>
<dbReference type="Gene3D" id="3.80.10.10">
    <property type="entry name" value="Ribonuclease Inhibitor"/>
    <property type="match status" value="1"/>
</dbReference>